<reference evidence="1 2" key="1">
    <citation type="submission" date="2019-07" db="EMBL/GenBank/DDBJ databases">
        <title>Sphingomonas AE3 Genome sequencing and assembly.</title>
        <authorList>
            <person name="Kim H."/>
        </authorList>
    </citation>
    <scope>NUCLEOTIDE SEQUENCE [LARGE SCALE GENOMIC DNA]</scope>
    <source>
        <strain evidence="1 2">AE3</strain>
    </source>
</reference>
<dbReference type="RefSeq" id="WP_147493755.1">
    <property type="nucleotide sequence ID" value="NZ_CP041659.1"/>
</dbReference>
<evidence type="ECO:0000313" key="2">
    <source>
        <dbReference type="Proteomes" id="UP000321857"/>
    </source>
</evidence>
<organism evidence="1 2">
    <name type="scientific">Sphingomonas xanthus</name>
    <dbReference type="NCBI Taxonomy" id="2594473"/>
    <lineage>
        <taxon>Bacteria</taxon>
        <taxon>Pseudomonadati</taxon>
        <taxon>Pseudomonadota</taxon>
        <taxon>Alphaproteobacteria</taxon>
        <taxon>Sphingomonadales</taxon>
        <taxon>Sphingomonadaceae</taxon>
        <taxon>Sphingomonas</taxon>
    </lineage>
</organism>
<gene>
    <name evidence="1" type="ORF">FMM02_04570</name>
</gene>
<dbReference type="KEGG" id="sxa:FMM02_04570"/>
<protein>
    <submittedName>
        <fullName evidence="1">Uncharacterized protein</fullName>
    </submittedName>
</protein>
<accession>A0A516IQY7</accession>
<dbReference type="AlphaFoldDB" id="A0A516IQY7"/>
<name>A0A516IQY7_9SPHN</name>
<evidence type="ECO:0000313" key="1">
    <source>
        <dbReference type="EMBL" id="QDP19301.1"/>
    </source>
</evidence>
<sequence>MPVFNISAALLLLVELAGETTMQFLKPVIAAIGALALSAAATSSSIAGGQPSSACTTAVTDTADINAHRAAASVFLASYAQTAPTRAPLNAISNPGAEIAQVRKEARRLTSSQHIRVHDEALRAVTAVANYQGSDPATMNRMLRRVDNAADALQHSLSSGGGPSAMQTGAFKCNADRIECKQACSEAKGKACCCGCGVSYVACLVLG</sequence>
<dbReference type="Proteomes" id="UP000321857">
    <property type="component" value="Chromosome"/>
</dbReference>
<proteinExistence type="predicted"/>
<keyword evidence="2" id="KW-1185">Reference proteome</keyword>
<dbReference type="EMBL" id="CP041659">
    <property type="protein sequence ID" value="QDP19301.1"/>
    <property type="molecule type" value="Genomic_DNA"/>
</dbReference>